<sequence length="227" mass="26106">MNSCNHITPPKPDCPIPRSIANHRGQANITSVLLLLIVIVGSVWTWNHLDFDTQDFIIDEVLPIVFLCFVATLGIWLSIRNFKRSKNKLKRRDVLIERFKQEKSPRKRFDLAIELIELNNYKPDGLESISKDIAEVLIHTFKRSLGDKQHRIKGMAASHLGVIQHRESVPLLMKALEDDFAYVRSSAALALGRMRATEAKAKLEYTMKEDWDQTVRSRSREAVERMS</sequence>
<dbReference type="Proteomes" id="UP001250932">
    <property type="component" value="Unassembled WGS sequence"/>
</dbReference>
<gene>
    <name evidence="2" type="ORF">PPG34_08885</name>
</gene>
<proteinExistence type="predicted"/>
<dbReference type="EMBL" id="JAQOUE010000001">
    <property type="protein sequence ID" value="MDT7042467.1"/>
    <property type="molecule type" value="Genomic_DNA"/>
</dbReference>
<dbReference type="InterPro" id="IPR011989">
    <property type="entry name" value="ARM-like"/>
</dbReference>
<keyword evidence="3" id="KW-1185">Reference proteome</keyword>
<organism evidence="2 3">
    <name type="scientific">Candidatus Nitronereus thalassa</name>
    <dbReference type="NCBI Taxonomy" id="3020898"/>
    <lineage>
        <taxon>Bacteria</taxon>
        <taxon>Pseudomonadati</taxon>
        <taxon>Nitrospirota</taxon>
        <taxon>Nitrospiria</taxon>
        <taxon>Nitrospirales</taxon>
        <taxon>Nitrospiraceae</taxon>
        <taxon>Candidatus Nitronereus</taxon>
    </lineage>
</organism>
<evidence type="ECO:0000313" key="2">
    <source>
        <dbReference type="EMBL" id="MDT7042467.1"/>
    </source>
</evidence>
<dbReference type="SUPFAM" id="SSF48371">
    <property type="entry name" value="ARM repeat"/>
    <property type="match status" value="1"/>
</dbReference>
<dbReference type="Pfam" id="PF13646">
    <property type="entry name" value="HEAT_2"/>
    <property type="match status" value="1"/>
</dbReference>
<reference evidence="2 3" key="1">
    <citation type="journal article" date="2023" name="ISME J.">
        <title>Cultivation and genomic characterization of novel and ubiquitous marine nitrite-oxidizing bacteria from the Nitrospirales.</title>
        <authorList>
            <person name="Mueller A.J."/>
            <person name="Daebeler A."/>
            <person name="Herbold C.W."/>
            <person name="Kirkegaard R.H."/>
            <person name="Daims H."/>
        </authorList>
    </citation>
    <scope>NUCLEOTIDE SEQUENCE [LARGE SCALE GENOMIC DNA]</scope>
    <source>
        <strain evidence="2 3">EB</strain>
    </source>
</reference>
<protein>
    <submittedName>
        <fullName evidence="2">HEAT repeat domain-containing protein</fullName>
    </submittedName>
</protein>
<dbReference type="RefSeq" id="WP_313832877.1">
    <property type="nucleotide sequence ID" value="NZ_JAQOUE010000001.1"/>
</dbReference>
<feature type="transmembrane region" description="Helical" evidence="1">
    <location>
        <begin position="61"/>
        <end position="82"/>
    </location>
</feature>
<dbReference type="SMART" id="SM00567">
    <property type="entry name" value="EZ_HEAT"/>
    <property type="match status" value="2"/>
</dbReference>
<keyword evidence="1" id="KW-0472">Membrane</keyword>
<keyword evidence="1" id="KW-0812">Transmembrane</keyword>
<dbReference type="InterPro" id="IPR016024">
    <property type="entry name" value="ARM-type_fold"/>
</dbReference>
<feature type="transmembrane region" description="Helical" evidence="1">
    <location>
        <begin position="27"/>
        <end position="46"/>
    </location>
</feature>
<accession>A0ABU3K7Y0</accession>
<keyword evidence="1" id="KW-1133">Transmembrane helix</keyword>
<comment type="caution">
    <text evidence="2">The sequence shown here is derived from an EMBL/GenBank/DDBJ whole genome shotgun (WGS) entry which is preliminary data.</text>
</comment>
<dbReference type="InterPro" id="IPR004155">
    <property type="entry name" value="PBS_lyase_HEAT"/>
</dbReference>
<evidence type="ECO:0000313" key="3">
    <source>
        <dbReference type="Proteomes" id="UP001250932"/>
    </source>
</evidence>
<evidence type="ECO:0000256" key="1">
    <source>
        <dbReference type="SAM" id="Phobius"/>
    </source>
</evidence>
<dbReference type="Gene3D" id="1.25.10.10">
    <property type="entry name" value="Leucine-rich Repeat Variant"/>
    <property type="match status" value="1"/>
</dbReference>
<name>A0ABU3K7Y0_9BACT</name>